<comment type="caution">
    <text evidence="1">The sequence shown here is derived from an EMBL/GenBank/DDBJ whole genome shotgun (WGS) entry which is preliminary data.</text>
</comment>
<evidence type="ECO:0008006" key="3">
    <source>
        <dbReference type="Google" id="ProtNLM"/>
    </source>
</evidence>
<name>A0A3M2LQS8_9ACTN</name>
<organism evidence="1 2">
    <name type="scientific">Streptomyces triticirhizae</name>
    <dbReference type="NCBI Taxonomy" id="2483353"/>
    <lineage>
        <taxon>Bacteria</taxon>
        <taxon>Bacillati</taxon>
        <taxon>Actinomycetota</taxon>
        <taxon>Actinomycetes</taxon>
        <taxon>Kitasatosporales</taxon>
        <taxon>Streptomycetaceae</taxon>
        <taxon>Streptomyces</taxon>
    </lineage>
</organism>
<proteinExistence type="predicted"/>
<dbReference type="EMBL" id="RFFJ01000069">
    <property type="protein sequence ID" value="RMI39652.1"/>
    <property type="molecule type" value="Genomic_DNA"/>
</dbReference>
<dbReference type="Proteomes" id="UP000278673">
    <property type="component" value="Unassembled WGS sequence"/>
</dbReference>
<reference evidence="1 2" key="1">
    <citation type="submission" date="2018-10" db="EMBL/GenBank/DDBJ databases">
        <title>Isolation, diversity and antifungal activity of actinobacteria from wheat.</title>
        <authorList>
            <person name="Han C."/>
        </authorList>
    </citation>
    <scope>NUCLEOTIDE SEQUENCE [LARGE SCALE GENOMIC DNA]</scope>
    <source>
        <strain evidence="1 2">NEAU-YY642</strain>
    </source>
</reference>
<dbReference type="AlphaFoldDB" id="A0A3M2LQS8"/>
<dbReference type="RefSeq" id="WP_122184257.1">
    <property type="nucleotide sequence ID" value="NZ_RFFJ01000069.1"/>
</dbReference>
<sequence>MSQGTVEEAPRVDCRVDREGRITFELNLPEARAPQLLLRLRPRKGQEETMGHAVELVAVPEEPGRWRAELGANPRLSEGRWDAYLLPETDRPRLRALPGLRDLRVLAPTASAEPSLDEGVLRVRLPYATKDGFLSVRAWQRAGHAEVVRLEPGQHAVTVHGRLLGPEFGPGAAAVLRRRGKEGPERETELTAGENGAFTFTADYRELPTDPGAAAVWNVLVRPDTGARPVRVGRLLDDVADRKNVFVYPTSTVRGFTYWPYFTLDNDLSIQVDPATETPGD</sequence>
<keyword evidence="2" id="KW-1185">Reference proteome</keyword>
<evidence type="ECO:0000313" key="2">
    <source>
        <dbReference type="Proteomes" id="UP000278673"/>
    </source>
</evidence>
<protein>
    <recommendedName>
        <fullName evidence="3">Transferase</fullName>
    </recommendedName>
</protein>
<evidence type="ECO:0000313" key="1">
    <source>
        <dbReference type="EMBL" id="RMI39652.1"/>
    </source>
</evidence>
<gene>
    <name evidence="1" type="ORF">EBN88_14320</name>
</gene>
<accession>A0A3M2LQS8</accession>